<gene>
    <name evidence="2" type="ORF">COX91_00075</name>
</gene>
<organism evidence="2 3">
    <name type="scientific">Candidatus Nealsonbacteria bacterium CG_4_10_14_0_2_um_filter_39_15</name>
    <dbReference type="NCBI Taxonomy" id="1974681"/>
    <lineage>
        <taxon>Bacteria</taxon>
        <taxon>Candidatus Nealsoniibacteriota</taxon>
    </lineage>
</organism>
<dbReference type="SUPFAM" id="SSF143422">
    <property type="entry name" value="Transposase IS200-like"/>
    <property type="match status" value="1"/>
</dbReference>
<dbReference type="Gene3D" id="3.30.70.1290">
    <property type="entry name" value="Transposase IS200-like"/>
    <property type="match status" value="1"/>
</dbReference>
<dbReference type="GO" id="GO:0006313">
    <property type="term" value="P:DNA transposition"/>
    <property type="evidence" value="ECO:0007669"/>
    <property type="project" value="InterPro"/>
</dbReference>
<evidence type="ECO:0000259" key="1">
    <source>
        <dbReference type="SMART" id="SM01321"/>
    </source>
</evidence>
<dbReference type="Pfam" id="PF01797">
    <property type="entry name" value="Y1_Tnp"/>
    <property type="match status" value="1"/>
</dbReference>
<sequence length="233" mass="28230">MARPLRITTANIPLHVLDRGNNRQIIFRDEEDFIYFLKLLIKYKKEFKFKLYHICLMPNHIHLMIEPIIDGSLPRIMMRLTLAYSSYFNRRYRGVGHVWQGRYKNSIIDKDNYFIWCGLYIELNPLRAALVAKPEDWQFSSYNFYIFGKAHPLIEKVIDIDPYYYQGLGDTPERRQEKYRQYVNDVINEKFLKDTRNQLDKGVFGNEKFIREMKTRFKIRSLRSRGRPRKEEK</sequence>
<comment type="caution">
    <text evidence="2">The sequence shown here is derived from an EMBL/GenBank/DDBJ whole genome shotgun (WGS) entry which is preliminary data.</text>
</comment>
<dbReference type="Proteomes" id="UP000230081">
    <property type="component" value="Unassembled WGS sequence"/>
</dbReference>
<proteinExistence type="predicted"/>
<dbReference type="GO" id="GO:0004803">
    <property type="term" value="F:transposase activity"/>
    <property type="evidence" value="ECO:0007669"/>
    <property type="project" value="InterPro"/>
</dbReference>
<protein>
    <recommendedName>
        <fullName evidence="1">Transposase IS200-like domain-containing protein</fullName>
    </recommendedName>
</protein>
<dbReference type="InterPro" id="IPR002686">
    <property type="entry name" value="Transposase_17"/>
</dbReference>
<evidence type="ECO:0000313" key="3">
    <source>
        <dbReference type="Proteomes" id="UP000230081"/>
    </source>
</evidence>
<dbReference type="AlphaFoldDB" id="A0A2M7UWV9"/>
<name>A0A2M7UWV9_9BACT</name>
<dbReference type="PANTHER" id="PTHR34322:SF2">
    <property type="entry name" value="TRANSPOSASE IS200-LIKE DOMAIN-CONTAINING PROTEIN"/>
    <property type="match status" value="1"/>
</dbReference>
<evidence type="ECO:0000313" key="2">
    <source>
        <dbReference type="EMBL" id="PIZ88449.1"/>
    </source>
</evidence>
<accession>A0A2M7UWV9</accession>
<feature type="domain" description="Transposase IS200-like" evidence="1">
    <location>
        <begin position="9"/>
        <end position="124"/>
    </location>
</feature>
<dbReference type="GO" id="GO:0003677">
    <property type="term" value="F:DNA binding"/>
    <property type="evidence" value="ECO:0007669"/>
    <property type="project" value="InterPro"/>
</dbReference>
<dbReference type="InterPro" id="IPR036515">
    <property type="entry name" value="Transposase_17_sf"/>
</dbReference>
<reference evidence="3" key="1">
    <citation type="submission" date="2017-09" db="EMBL/GenBank/DDBJ databases">
        <title>Depth-based differentiation of microbial function through sediment-hosted aquifers and enrichment of novel symbionts in the deep terrestrial subsurface.</title>
        <authorList>
            <person name="Probst A.J."/>
            <person name="Ladd B."/>
            <person name="Jarett J.K."/>
            <person name="Geller-Mcgrath D.E."/>
            <person name="Sieber C.M.K."/>
            <person name="Emerson J.B."/>
            <person name="Anantharaman K."/>
            <person name="Thomas B.C."/>
            <person name="Malmstrom R."/>
            <person name="Stieglmeier M."/>
            <person name="Klingl A."/>
            <person name="Woyke T."/>
            <person name="Ryan C.M."/>
            <person name="Banfield J.F."/>
        </authorList>
    </citation>
    <scope>NUCLEOTIDE SEQUENCE [LARGE SCALE GENOMIC DNA]</scope>
</reference>
<dbReference type="PANTHER" id="PTHR34322">
    <property type="entry name" value="TRANSPOSASE, Y1_TNP DOMAIN-CONTAINING"/>
    <property type="match status" value="1"/>
</dbReference>
<dbReference type="SMART" id="SM01321">
    <property type="entry name" value="Y1_Tnp"/>
    <property type="match status" value="1"/>
</dbReference>
<dbReference type="EMBL" id="PFPA01000003">
    <property type="protein sequence ID" value="PIZ88449.1"/>
    <property type="molecule type" value="Genomic_DNA"/>
</dbReference>